<accession>A0ABS1E368</accession>
<feature type="binding site" evidence="5">
    <location>
        <position position="372"/>
    </location>
    <ligand>
        <name>pyridoxal 5'-phosphate</name>
        <dbReference type="ChEBI" id="CHEBI:597326"/>
    </ligand>
</feature>
<evidence type="ECO:0000256" key="3">
    <source>
        <dbReference type="ARBA" id="ARBA00022898"/>
    </source>
</evidence>
<dbReference type="InterPro" id="IPR002986">
    <property type="entry name" value="DAP_deCOOHase_LysA"/>
</dbReference>
<comment type="catalytic activity">
    <reaction evidence="5 7">
        <text>meso-2,6-diaminopimelate + H(+) = L-lysine + CO2</text>
        <dbReference type="Rhea" id="RHEA:15101"/>
        <dbReference type="ChEBI" id="CHEBI:15378"/>
        <dbReference type="ChEBI" id="CHEBI:16526"/>
        <dbReference type="ChEBI" id="CHEBI:32551"/>
        <dbReference type="ChEBI" id="CHEBI:57791"/>
        <dbReference type="EC" id="4.1.1.20"/>
    </reaction>
</comment>
<evidence type="ECO:0000256" key="7">
    <source>
        <dbReference type="RuleBase" id="RU003738"/>
    </source>
</evidence>
<feature type="binding site" evidence="5">
    <location>
        <position position="318"/>
    </location>
    <ligand>
        <name>substrate</name>
    </ligand>
</feature>
<gene>
    <name evidence="5 10" type="primary">lysA</name>
    <name evidence="10" type="ORF">CKO13_04085</name>
</gene>
<evidence type="ECO:0000259" key="8">
    <source>
        <dbReference type="Pfam" id="PF00278"/>
    </source>
</evidence>
<comment type="subunit">
    <text evidence="5">Homodimer.</text>
</comment>
<dbReference type="PRINTS" id="PR01179">
    <property type="entry name" value="ODADCRBXLASE"/>
</dbReference>
<feature type="modified residue" description="N6-(pyridoxal phosphate)lysine" evidence="5">
    <location>
        <position position="62"/>
    </location>
</feature>
<evidence type="ECO:0000256" key="4">
    <source>
        <dbReference type="ARBA" id="ARBA00023239"/>
    </source>
</evidence>
<proteinExistence type="inferred from homology"/>
<name>A0ABS1E368_9GAMM</name>
<feature type="binding site" evidence="5">
    <location>
        <position position="345"/>
    </location>
    <ligand>
        <name>substrate</name>
    </ligand>
</feature>
<evidence type="ECO:0000256" key="2">
    <source>
        <dbReference type="ARBA" id="ARBA00022793"/>
    </source>
</evidence>
<protein>
    <recommendedName>
        <fullName evidence="5 6">Diaminopimelate decarboxylase</fullName>
        <shortName evidence="5">DAP decarboxylase</shortName>
        <shortName evidence="5">DAPDC</shortName>
        <ecNumber evidence="5 6">4.1.1.20</ecNumber>
    </recommendedName>
</protein>
<comment type="similarity">
    <text evidence="5">Belongs to the Orn/Lys/Arg decarboxylase class-II family. LysA subfamily.</text>
</comment>
<evidence type="ECO:0000259" key="9">
    <source>
        <dbReference type="Pfam" id="PF02784"/>
    </source>
</evidence>
<dbReference type="Gene3D" id="2.40.37.10">
    <property type="entry name" value="Lyase, Ornithine Decarboxylase, Chain A, domain 1"/>
    <property type="match status" value="1"/>
</dbReference>
<evidence type="ECO:0000256" key="1">
    <source>
        <dbReference type="ARBA" id="ARBA00001933"/>
    </source>
</evidence>
<feature type="binding site" evidence="5">
    <location>
        <begin position="275"/>
        <end position="278"/>
    </location>
    <ligand>
        <name>pyridoxal 5'-phosphate</name>
        <dbReference type="ChEBI" id="CHEBI:597326"/>
    </ligand>
</feature>
<keyword evidence="4 5" id="KW-0456">Lyase</keyword>
<dbReference type="InterPro" id="IPR000183">
    <property type="entry name" value="Orn/DAP/Arg_de-COase"/>
</dbReference>
<dbReference type="RefSeq" id="WP_200257082.1">
    <property type="nucleotide sequence ID" value="NZ_NRSH01000029.1"/>
</dbReference>
<dbReference type="InterPro" id="IPR029066">
    <property type="entry name" value="PLP-binding_barrel"/>
</dbReference>
<keyword evidence="5" id="KW-0028">Amino-acid biosynthesis</keyword>
<feature type="binding site" evidence="5">
    <location>
        <position position="278"/>
    </location>
    <ligand>
        <name>substrate</name>
    </ligand>
</feature>
<sequence>MTAEDGFERRDGELWAESVPLREIAGRFGTPCYVYSRAAIEARWARYRAAMGNRGSVCYAVKANGSLALLGLLAEHGAGFDIVSGGELARVLRAGGDPGRVVFSGVGKGVEEIRRALGAGIRCFNVESAAELERLAAIAREAHTPAPVAIRINPDVEAPTHRYIATGQAESKFGVPLEEARALYRRAAAEPALRVRGLAFHIGSQLMSVAPLEAAAERAAALVRELQAEGIAIEHIDAGGGLGVRYTRESPPAPSEHVEAVAGPLAGLGAELIVEPGRALVAEAGLLLTRVEYLKQGGARTFAVVDAGMNDYLRPALYGAEHAVEAVAPGEAAERRLDIVGPVCESADVFATDRPLPAAAGDLLAVRSAGAYGAAMASQYNGRPRPPEVLVDGAHTHLIRRRESAEDLMRGERLLPGS</sequence>
<keyword evidence="5 7" id="KW-0457">Lysine biosynthesis</keyword>
<dbReference type="Gene3D" id="3.20.20.10">
    <property type="entry name" value="Alanine racemase"/>
    <property type="match status" value="1"/>
</dbReference>
<dbReference type="InterPro" id="IPR022643">
    <property type="entry name" value="De-COase2_C"/>
</dbReference>
<comment type="caution">
    <text evidence="10">The sequence shown here is derived from an EMBL/GenBank/DDBJ whole genome shotgun (WGS) entry which is preliminary data.</text>
</comment>
<evidence type="ECO:0000313" key="10">
    <source>
        <dbReference type="EMBL" id="MBK1726216.1"/>
    </source>
</evidence>
<keyword evidence="11" id="KW-1185">Reference proteome</keyword>
<feature type="domain" description="Orn/DAP/Arg decarboxylase 2 N-terminal" evidence="9">
    <location>
        <begin position="38"/>
        <end position="282"/>
    </location>
</feature>
<dbReference type="InterPro" id="IPR022653">
    <property type="entry name" value="De-COase2_pyr-phos_BS"/>
</dbReference>
<evidence type="ECO:0000313" key="11">
    <source>
        <dbReference type="Proteomes" id="UP000738126"/>
    </source>
</evidence>
<feature type="binding site" evidence="5">
    <location>
        <position position="372"/>
    </location>
    <ligand>
        <name>substrate</name>
    </ligand>
</feature>
<evidence type="ECO:0000256" key="6">
    <source>
        <dbReference type="NCBIfam" id="TIGR01048"/>
    </source>
</evidence>
<organism evidence="10 11">
    <name type="scientific">Halorhodospira neutriphila</name>
    <dbReference type="NCBI Taxonomy" id="168379"/>
    <lineage>
        <taxon>Bacteria</taxon>
        <taxon>Pseudomonadati</taxon>
        <taxon>Pseudomonadota</taxon>
        <taxon>Gammaproteobacteria</taxon>
        <taxon>Chromatiales</taxon>
        <taxon>Ectothiorhodospiraceae</taxon>
        <taxon>Halorhodospira</taxon>
    </lineage>
</organism>
<dbReference type="PRINTS" id="PR01181">
    <property type="entry name" value="DAPDCRBXLASE"/>
</dbReference>
<keyword evidence="3 5" id="KW-0663">Pyridoxal phosphate</keyword>
<evidence type="ECO:0000256" key="5">
    <source>
        <dbReference type="HAMAP-Rule" id="MF_02120"/>
    </source>
</evidence>
<feature type="domain" description="Orn/DAP/Arg decarboxylase 2 C-terminal" evidence="8">
    <location>
        <begin position="32"/>
        <end position="370"/>
    </location>
</feature>
<reference evidence="10 11" key="1">
    <citation type="journal article" date="2020" name="Microorganisms">
        <title>Osmotic Adaptation and Compatible Solute Biosynthesis of Phototrophic Bacteria as Revealed from Genome Analyses.</title>
        <authorList>
            <person name="Imhoff J.F."/>
            <person name="Rahn T."/>
            <person name="Kunzel S."/>
            <person name="Keller A."/>
            <person name="Neulinger S.C."/>
        </authorList>
    </citation>
    <scope>NUCLEOTIDE SEQUENCE [LARGE SCALE GENOMIC DNA]</scope>
    <source>
        <strain evidence="10 11">DSM 15116</strain>
    </source>
</reference>
<dbReference type="CDD" id="cd06828">
    <property type="entry name" value="PLPDE_III_DapDC"/>
    <property type="match status" value="1"/>
</dbReference>
<dbReference type="InterPro" id="IPR022644">
    <property type="entry name" value="De-COase2_N"/>
</dbReference>
<comment type="cofactor">
    <cofactor evidence="1 5 7">
        <name>pyridoxal 5'-phosphate</name>
        <dbReference type="ChEBI" id="CHEBI:597326"/>
    </cofactor>
</comment>
<dbReference type="SUPFAM" id="SSF51419">
    <property type="entry name" value="PLP-binding barrel"/>
    <property type="match status" value="1"/>
</dbReference>
<dbReference type="EMBL" id="NRSH01000029">
    <property type="protein sequence ID" value="MBK1726216.1"/>
    <property type="molecule type" value="Genomic_DNA"/>
</dbReference>
<dbReference type="PANTHER" id="PTHR43727:SF2">
    <property type="entry name" value="GROUP IV DECARBOXYLASE"/>
    <property type="match status" value="1"/>
</dbReference>
<dbReference type="Pfam" id="PF00278">
    <property type="entry name" value="Orn_DAP_Arg_deC"/>
    <property type="match status" value="1"/>
</dbReference>
<dbReference type="PANTHER" id="PTHR43727">
    <property type="entry name" value="DIAMINOPIMELATE DECARBOXYLASE"/>
    <property type="match status" value="1"/>
</dbReference>
<dbReference type="InterPro" id="IPR022657">
    <property type="entry name" value="De-COase2_CS"/>
</dbReference>
<dbReference type="NCBIfam" id="TIGR01048">
    <property type="entry name" value="lysA"/>
    <property type="match status" value="1"/>
</dbReference>
<dbReference type="SUPFAM" id="SSF50621">
    <property type="entry name" value="Alanine racemase C-terminal domain-like"/>
    <property type="match status" value="1"/>
</dbReference>
<keyword evidence="2 5" id="KW-0210">Decarboxylase</keyword>
<dbReference type="PROSITE" id="PS00879">
    <property type="entry name" value="ODR_DC_2_2"/>
    <property type="match status" value="1"/>
</dbReference>
<comment type="function">
    <text evidence="5">Specifically catalyzes the decarboxylation of meso-diaminopimelate (meso-DAP) to L-lysine.</text>
</comment>
<dbReference type="Proteomes" id="UP000738126">
    <property type="component" value="Unassembled WGS sequence"/>
</dbReference>
<dbReference type="PROSITE" id="PS00878">
    <property type="entry name" value="ODR_DC_2_1"/>
    <property type="match status" value="1"/>
</dbReference>
<dbReference type="HAMAP" id="MF_02120">
    <property type="entry name" value="LysA"/>
    <property type="match status" value="1"/>
</dbReference>
<dbReference type="Pfam" id="PF02784">
    <property type="entry name" value="Orn_Arg_deC_N"/>
    <property type="match status" value="1"/>
</dbReference>
<dbReference type="InterPro" id="IPR009006">
    <property type="entry name" value="Ala_racemase/Decarboxylase_C"/>
</dbReference>
<comment type="pathway">
    <text evidence="5 7">Amino-acid biosynthesis; L-lysine biosynthesis via DAP pathway; L-lysine from DL-2,6-diaminopimelate: step 1/1.</text>
</comment>
<feature type="binding site" evidence="5">
    <location>
        <position position="314"/>
    </location>
    <ligand>
        <name>substrate</name>
    </ligand>
</feature>
<feature type="binding site" evidence="5">
    <location>
        <position position="241"/>
    </location>
    <ligand>
        <name>pyridoxal 5'-phosphate</name>
        <dbReference type="ChEBI" id="CHEBI:597326"/>
    </ligand>
</feature>
<dbReference type="EC" id="4.1.1.20" evidence="5 6"/>